<keyword evidence="2" id="KW-0862">Zinc</keyword>
<evidence type="ECO:0000256" key="4">
    <source>
        <dbReference type="ARBA" id="ARBA00023125"/>
    </source>
</evidence>
<dbReference type="InterPro" id="IPR021858">
    <property type="entry name" value="Fun_TF"/>
</dbReference>
<name>A0AAN7D1M7_9PEZI</name>
<keyword evidence="4" id="KW-0238">DNA-binding</keyword>
<dbReference type="InterPro" id="IPR032801">
    <property type="entry name" value="PXL2A/B/C"/>
</dbReference>
<dbReference type="PANTHER" id="PTHR36206:SF16">
    <property type="entry name" value="TRANSCRIPTION FACTOR DOMAIN-CONTAINING PROTEIN-RELATED"/>
    <property type="match status" value="1"/>
</dbReference>
<evidence type="ECO:0000256" key="7">
    <source>
        <dbReference type="SAM" id="MobiDB-lite"/>
    </source>
</evidence>
<dbReference type="GO" id="GO:0003677">
    <property type="term" value="F:DNA binding"/>
    <property type="evidence" value="ECO:0007669"/>
    <property type="project" value="UniProtKB-KW"/>
</dbReference>
<reference evidence="8" key="2">
    <citation type="submission" date="2023-05" db="EMBL/GenBank/DDBJ databases">
        <authorList>
            <consortium name="Lawrence Berkeley National Laboratory"/>
            <person name="Steindorff A."/>
            <person name="Hensen N."/>
            <person name="Bonometti L."/>
            <person name="Westerberg I."/>
            <person name="Brannstrom I.O."/>
            <person name="Guillou S."/>
            <person name="Cros-Aarteil S."/>
            <person name="Calhoun S."/>
            <person name="Haridas S."/>
            <person name="Kuo A."/>
            <person name="Mondo S."/>
            <person name="Pangilinan J."/>
            <person name="Riley R."/>
            <person name="Labutti K."/>
            <person name="Andreopoulos B."/>
            <person name="Lipzen A."/>
            <person name="Chen C."/>
            <person name="Yanf M."/>
            <person name="Daum C."/>
            <person name="Ng V."/>
            <person name="Clum A."/>
            <person name="Ohm R."/>
            <person name="Martin F."/>
            <person name="Silar P."/>
            <person name="Natvig D."/>
            <person name="Lalanne C."/>
            <person name="Gautier V."/>
            <person name="Ament-Velasquez S.L."/>
            <person name="Kruys A."/>
            <person name="Hutchinson M.I."/>
            <person name="Powell A.J."/>
            <person name="Barry K."/>
            <person name="Miller A.N."/>
            <person name="Grigoriev I.V."/>
            <person name="Debuchy R."/>
            <person name="Gladieux P."/>
            <person name="Thoren M.H."/>
            <person name="Johannesson H."/>
        </authorList>
    </citation>
    <scope>NUCLEOTIDE SEQUENCE</scope>
    <source>
        <strain evidence="8">CBS 359.72</strain>
    </source>
</reference>
<keyword evidence="3" id="KW-0805">Transcription regulation</keyword>
<dbReference type="AlphaFoldDB" id="A0AAN7D1M7"/>
<dbReference type="InterPro" id="IPR052360">
    <property type="entry name" value="Transcr_Regulatory_Proteins"/>
</dbReference>
<dbReference type="Pfam" id="PF11951">
    <property type="entry name" value="Fungal_trans_2"/>
    <property type="match status" value="1"/>
</dbReference>
<dbReference type="Pfam" id="PF13911">
    <property type="entry name" value="AhpC-TSA_2"/>
    <property type="match status" value="1"/>
</dbReference>
<feature type="compositionally biased region" description="Low complexity" evidence="7">
    <location>
        <begin position="530"/>
        <end position="541"/>
    </location>
</feature>
<evidence type="ECO:0000313" key="9">
    <source>
        <dbReference type="Proteomes" id="UP001303647"/>
    </source>
</evidence>
<evidence type="ECO:0000256" key="2">
    <source>
        <dbReference type="ARBA" id="ARBA00022833"/>
    </source>
</evidence>
<organism evidence="8 9">
    <name type="scientific">Corynascus novoguineensis</name>
    <dbReference type="NCBI Taxonomy" id="1126955"/>
    <lineage>
        <taxon>Eukaryota</taxon>
        <taxon>Fungi</taxon>
        <taxon>Dikarya</taxon>
        <taxon>Ascomycota</taxon>
        <taxon>Pezizomycotina</taxon>
        <taxon>Sordariomycetes</taxon>
        <taxon>Sordariomycetidae</taxon>
        <taxon>Sordariales</taxon>
        <taxon>Chaetomiaceae</taxon>
        <taxon>Corynascus</taxon>
    </lineage>
</organism>
<dbReference type="GO" id="GO:0046872">
    <property type="term" value="F:metal ion binding"/>
    <property type="evidence" value="ECO:0007669"/>
    <property type="project" value="UniProtKB-KW"/>
</dbReference>
<dbReference type="PANTHER" id="PTHR36206">
    <property type="entry name" value="ASPERCRYPTIN BIOSYNTHESIS CLUSTER-SPECIFIC TRANSCRIPTION REGULATOR ATNN-RELATED"/>
    <property type="match status" value="1"/>
</dbReference>
<evidence type="ECO:0000256" key="1">
    <source>
        <dbReference type="ARBA" id="ARBA00022723"/>
    </source>
</evidence>
<comment type="caution">
    <text evidence="8">The sequence shown here is derived from an EMBL/GenBank/DDBJ whole genome shotgun (WGS) entry which is preliminary data.</text>
</comment>
<gene>
    <name evidence="8" type="ORF">C7999DRAFT_36895</name>
</gene>
<proteinExistence type="predicted"/>
<feature type="compositionally biased region" description="Low complexity" evidence="7">
    <location>
        <begin position="557"/>
        <end position="569"/>
    </location>
</feature>
<evidence type="ECO:0000256" key="3">
    <source>
        <dbReference type="ARBA" id="ARBA00023015"/>
    </source>
</evidence>
<sequence length="801" mass="88281">MAQRRRRSAGPLSSSVGEPQAPLSLFYDWASSDEGRAFHFFQHITAPCLSGDLDGPFWRVLVLQICQSEPAVRHAVLAVSSLHEGMVQATMTPYRNAEDRNSFALYQYNRAIACLLDQMRTVDARPLVPLLTCVLFVCIELMQSKDRESLLHLEQGRQILSQLGRKGPTENSEVDLIKQHLVPMYTRLSLTSLMFGGEPVQIPAPLKTLTEMPVVFETIDEVRYALYDFMDECLRFAKKTREAKLREVAPEQMRVFEQEQDRLLRKLAKFNAVAGLAGSISLIQIHVHTTFIWISTALSQNETVFDDYVDTFSAIIPLATDFINSLNNPPPVRPEQYAGGGPAVPGPSAADARRFATLFTFEMYIIAPLYFVAAKCRHPIIRRAALDLLRRNPVRRENLWRANIMAAIAERTMRLEEKHLRTNSQPHSRHPSPPELPGLFPSSSVLGHEPRFADMPNVVLSTGHGAPPGAGGNWASFDTGFEATQPPVASSCSSSVADSGEVGSMGDVTGHMPIDPTLFFDPTEASTAHSFSVPPSTTTSFDDLAPPPSRQASRSRGSPPSVTSDGSSSHGMPSAALGGFHPHHQYHQQQQQYLGGGGLPTRAADQLGQMSPGKRSGDAPYDAPYDVPERFRVHESIIGPDNRDDGTSWVMLFRKLGGLHAEWDVLTDGGPRTVPGQAHPLSTRQAAARRLLAALRMPLVVQVGGEWDVEVIADPDRELFHAWGLGLSTTWYAMNPMALWRTWKLGTDEGIWNRNAHGGSKWQIGGAFGVDREGIVRWSKPAASADEVPDFKEALRVLART</sequence>
<reference evidence="8" key="1">
    <citation type="journal article" date="2023" name="Mol. Phylogenet. Evol.">
        <title>Genome-scale phylogeny and comparative genomics of the fungal order Sordariales.</title>
        <authorList>
            <person name="Hensen N."/>
            <person name="Bonometti L."/>
            <person name="Westerberg I."/>
            <person name="Brannstrom I.O."/>
            <person name="Guillou S."/>
            <person name="Cros-Aarteil S."/>
            <person name="Calhoun S."/>
            <person name="Haridas S."/>
            <person name="Kuo A."/>
            <person name="Mondo S."/>
            <person name="Pangilinan J."/>
            <person name="Riley R."/>
            <person name="LaButti K."/>
            <person name="Andreopoulos B."/>
            <person name="Lipzen A."/>
            <person name="Chen C."/>
            <person name="Yan M."/>
            <person name="Daum C."/>
            <person name="Ng V."/>
            <person name="Clum A."/>
            <person name="Steindorff A."/>
            <person name="Ohm R.A."/>
            <person name="Martin F."/>
            <person name="Silar P."/>
            <person name="Natvig D.O."/>
            <person name="Lalanne C."/>
            <person name="Gautier V."/>
            <person name="Ament-Velasquez S.L."/>
            <person name="Kruys A."/>
            <person name="Hutchinson M.I."/>
            <person name="Powell A.J."/>
            <person name="Barry K."/>
            <person name="Miller A.N."/>
            <person name="Grigoriev I.V."/>
            <person name="Debuchy R."/>
            <person name="Gladieux P."/>
            <person name="Hiltunen Thoren M."/>
            <person name="Johannesson H."/>
        </authorList>
    </citation>
    <scope>NUCLEOTIDE SEQUENCE</scope>
    <source>
        <strain evidence="8">CBS 359.72</strain>
    </source>
</reference>
<accession>A0AAN7D1M7</accession>
<dbReference type="Proteomes" id="UP001303647">
    <property type="component" value="Unassembled WGS sequence"/>
</dbReference>
<keyword evidence="5" id="KW-0804">Transcription</keyword>
<protein>
    <submittedName>
        <fullName evidence="8">Uncharacterized protein</fullName>
    </submittedName>
</protein>
<evidence type="ECO:0000256" key="5">
    <source>
        <dbReference type="ARBA" id="ARBA00023163"/>
    </source>
</evidence>
<keyword evidence="1" id="KW-0479">Metal-binding</keyword>
<feature type="region of interest" description="Disordered" evidence="7">
    <location>
        <begin position="526"/>
        <end position="623"/>
    </location>
</feature>
<keyword evidence="9" id="KW-1185">Reference proteome</keyword>
<evidence type="ECO:0000256" key="6">
    <source>
        <dbReference type="ARBA" id="ARBA00023242"/>
    </source>
</evidence>
<dbReference type="EMBL" id="MU857601">
    <property type="protein sequence ID" value="KAK4252388.1"/>
    <property type="molecule type" value="Genomic_DNA"/>
</dbReference>
<feature type="compositionally biased region" description="Low complexity" evidence="7">
    <location>
        <begin position="488"/>
        <end position="499"/>
    </location>
</feature>
<feature type="region of interest" description="Disordered" evidence="7">
    <location>
        <begin position="470"/>
        <end position="510"/>
    </location>
</feature>
<evidence type="ECO:0000313" key="8">
    <source>
        <dbReference type="EMBL" id="KAK4252388.1"/>
    </source>
</evidence>
<keyword evidence="6" id="KW-0539">Nucleus</keyword>